<dbReference type="AlphaFoldDB" id="A0A421BSQ5"/>
<reference evidence="1 2" key="1">
    <citation type="submission" date="2018-10" db="EMBL/GenBank/DDBJ databases">
        <title>Rhodobacter sp . BO-81.</title>
        <authorList>
            <person name="Im W.T."/>
        </authorList>
    </citation>
    <scope>NUCLEOTIDE SEQUENCE [LARGE SCALE GENOMIC DNA]</scope>
    <source>
        <strain evidence="1 2">BO-81</strain>
    </source>
</reference>
<name>A0A421BSQ5_9RHOB</name>
<evidence type="ECO:0000313" key="2">
    <source>
        <dbReference type="Proteomes" id="UP000279673"/>
    </source>
</evidence>
<accession>A0A421BSQ5</accession>
<keyword evidence="2" id="KW-1185">Reference proteome</keyword>
<organism evidence="1 2">
    <name type="scientific">Paenirhodobacter hankyongi</name>
    <dbReference type="NCBI Taxonomy" id="2294033"/>
    <lineage>
        <taxon>Bacteria</taxon>
        <taxon>Pseudomonadati</taxon>
        <taxon>Pseudomonadota</taxon>
        <taxon>Alphaproteobacteria</taxon>
        <taxon>Rhodobacterales</taxon>
        <taxon>Rhodobacter group</taxon>
        <taxon>Paenirhodobacter</taxon>
    </lineage>
</organism>
<proteinExistence type="predicted"/>
<sequence length="372" mass="40297">MTRIVLHAGPEKCGSSSIQAAILEPGAALRDHLTGVLLPPAEVLKLDRDHPDPAVEDRFHAFITQAQAARPGKVLVLSHEMMFKMVPALLNLSRIAQAHADEVVVVAHVRRQSDFLVSAFGQWLFRAPARIAESAAVLREHGLDPSLFWGVERHLIAVLLGGWMVGRQLSGHFYLDWSQSVPERVEALAALGVPLSVGLLPRPGFERPLIADFLGRIGLPETLAEAVEQLRNPAFPPALIEGVCAAIEAGHAMPGPHEHNDFFEDMGAVTAGGAKPAEPFLGLLRDRVDRAFAAANATFAGQFDLPPAYFAPDRQVTQTQAEETIRHEAQARAALPAALRAREQAARVALARMAWAAWRGRREGSEGHLVTA</sequence>
<dbReference type="EMBL" id="RCHI01000004">
    <property type="protein sequence ID" value="RLL71282.1"/>
    <property type="molecule type" value="Genomic_DNA"/>
</dbReference>
<dbReference type="Proteomes" id="UP000279673">
    <property type="component" value="Unassembled WGS sequence"/>
</dbReference>
<gene>
    <name evidence="1" type="ORF">DYS74_05225</name>
</gene>
<dbReference type="RefSeq" id="WP_121531630.1">
    <property type="nucleotide sequence ID" value="NZ_RCHI01000004.1"/>
</dbReference>
<protein>
    <submittedName>
        <fullName evidence="1">Uncharacterized protein</fullName>
    </submittedName>
</protein>
<evidence type="ECO:0000313" key="1">
    <source>
        <dbReference type="EMBL" id="RLL71282.1"/>
    </source>
</evidence>
<comment type="caution">
    <text evidence="1">The sequence shown here is derived from an EMBL/GenBank/DDBJ whole genome shotgun (WGS) entry which is preliminary data.</text>
</comment>